<protein>
    <recommendedName>
        <fullName evidence="5">Major facilitator superfamily (MFS) profile domain-containing protein</fullName>
    </recommendedName>
</protein>
<comment type="caution">
    <text evidence="3">The sequence shown here is derived from an EMBL/GenBank/DDBJ whole genome shotgun (WGS) entry which is preliminary data.</text>
</comment>
<reference evidence="3" key="1">
    <citation type="submission" date="2022-10" db="EMBL/GenBank/DDBJ databases">
        <title>Culturing micro-colonial fungi from biological soil crusts in the Mojave desert and describing Neophaeococcomyces mojavensis, and introducing the new genera and species Taxawa tesnikishii.</title>
        <authorList>
            <person name="Kurbessoian T."/>
            <person name="Stajich J.E."/>
        </authorList>
    </citation>
    <scope>NUCLEOTIDE SEQUENCE</scope>
    <source>
        <strain evidence="3">TK_35</strain>
    </source>
</reference>
<organism evidence="3 4">
    <name type="scientific">Knufia peltigerae</name>
    <dbReference type="NCBI Taxonomy" id="1002370"/>
    <lineage>
        <taxon>Eukaryota</taxon>
        <taxon>Fungi</taxon>
        <taxon>Dikarya</taxon>
        <taxon>Ascomycota</taxon>
        <taxon>Pezizomycotina</taxon>
        <taxon>Eurotiomycetes</taxon>
        <taxon>Chaetothyriomycetidae</taxon>
        <taxon>Chaetothyriales</taxon>
        <taxon>Trichomeriaceae</taxon>
        <taxon>Knufia</taxon>
    </lineage>
</organism>
<comment type="subcellular location">
    <subcellularLocation>
        <location evidence="1">Membrane</location>
        <topology evidence="1">Multi-pass membrane protein</topology>
    </subcellularLocation>
</comment>
<evidence type="ECO:0000256" key="2">
    <source>
        <dbReference type="SAM" id="Phobius"/>
    </source>
</evidence>
<dbReference type="Pfam" id="PF07690">
    <property type="entry name" value="MFS_1"/>
    <property type="match status" value="1"/>
</dbReference>
<gene>
    <name evidence="3" type="ORF">H2204_015358</name>
</gene>
<dbReference type="SUPFAM" id="SSF103473">
    <property type="entry name" value="MFS general substrate transporter"/>
    <property type="match status" value="1"/>
</dbReference>
<keyword evidence="2" id="KW-0472">Membrane</keyword>
<proteinExistence type="predicted"/>
<name>A0AA39CK53_9EURO</name>
<evidence type="ECO:0008006" key="5">
    <source>
        <dbReference type="Google" id="ProtNLM"/>
    </source>
</evidence>
<keyword evidence="2" id="KW-1133">Transmembrane helix</keyword>
<evidence type="ECO:0000256" key="1">
    <source>
        <dbReference type="ARBA" id="ARBA00004141"/>
    </source>
</evidence>
<feature type="transmembrane region" description="Helical" evidence="2">
    <location>
        <begin position="21"/>
        <end position="48"/>
    </location>
</feature>
<feature type="transmembrane region" description="Helical" evidence="2">
    <location>
        <begin position="181"/>
        <end position="204"/>
    </location>
</feature>
<dbReference type="EMBL" id="JAPDRN010000238">
    <property type="protein sequence ID" value="KAJ9610919.1"/>
    <property type="molecule type" value="Genomic_DNA"/>
</dbReference>
<accession>A0AA39CK53</accession>
<dbReference type="GO" id="GO:0000329">
    <property type="term" value="C:fungal-type vacuole membrane"/>
    <property type="evidence" value="ECO:0007669"/>
    <property type="project" value="TreeGrafter"/>
</dbReference>
<dbReference type="Gene3D" id="1.20.1250.20">
    <property type="entry name" value="MFS general substrate transporter like domains"/>
    <property type="match status" value="2"/>
</dbReference>
<sequence>MALTNWADRLGRRRTTVLGSGLMIASGIIFALASNYWVLLFAAVFGVISPSGNEIGPFRAVEEGMLAPLSATQNMSDIFAWHIVAGTLGASLDRASVISRHFYAGMYALIGLVKLAVALKLSDASEAKARRPERQQETEPMLPLEDASSESKVPWIVTARSIVCIFVPELSAPTRSIIWKLCLLFAVDSFASGMVAFTLVNLYLHSRFQAPISLLASLLVVPLIFSAASSLFASRISKRLGLLPTMALTHLPSAVLLGLLPMAPTLEIACLLLILRAALSTMDQGPRTVFLAQVVLPEERTKVMGVVNTAGIRPRQVLG</sequence>
<keyword evidence="4" id="KW-1185">Reference proteome</keyword>
<evidence type="ECO:0000313" key="3">
    <source>
        <dbReference type="EMBL" id="KAJ9610919.1"/>
    </source>
</evidence>
<feature type="transmembrane region" description="Helical" evidence="2">
    <location>
        <begin position="210"/>
        <end position="233"/>
    </location>
</feature>
<evidence type="ECO:0000313" key="4">
    <source>
        <dbReference type="Proteomes" id="UP001172681"/>
    </source>
</evidence>
<dbReference type="PANTHER" id="PTHR23520:SF5">
    <property type="entry name" value="TRANSPORTER, PUTATIVE (AFU_ORTHOLOGUE AFUA_3G04000)-RELATED"/>
    <property type="match status" value="1"/>
</dbReference>
<keyword evidence="2" id="KW-0812">Transmembrane</keyword>
<dbReference type="InterPro" id="IPR036259">
    <property type="entry name" value="MFS_trans_sf"/>
</dbReference>
<dbReference type="GO" id="GO:0022857">
    <property type="term" value="F:transmembrane transporter activity"/>
    <property type="evidence" value="ECO:0007669"/>
    <property type="project" value="InterPro"/>
</dbReference>
<dbReference type="PANTHER" id="PTHR23520">
    <property type="entry name" value="TRANSPORTER, PUTATIVE (AFU_ORTHOLOGUE AFUA_3G04000)-RELATED"/>
    <property type="match status" value="1"/>
</dbReference>
<feature type="transmembrane region" description="Helical" evidence="2">
    <location>
        <begin position="254"/>
        <end position="279"/>
    </location>
</feature>
<dbReference type="Proteomes" id="UP001172681">
    <property type="component" value="Unassembled WGS sequence"/>
</dbReference>
<dbReference type="InterPro" id="IPR011701">
    <property type="entry name" value="MFS"/>
</dbReference>
<dbReference type="AlphaFoldDB" id="A0AA39CK53"/>